<dbReference type="EMBL" id="LR134493">
    <property type="protein sequence ID" value="VEI63084.1"/>
    <property type="molecule type" value="Genomic_DNA"/>
</dbReference>
<accession>A0A126VCU0</accession>
<evidence type="ECO:0000313" key="3">
    <source>
        <dbReference type="Proteomes" id="UP000281904"/>
    </source>
</evidence>
<dbReference type="Proteomes" id="UP000624159">
    <property type="component" value="Unassembled WGS sequence"/>
</dbReference>
<name>A0A126VCU0_SERRU</name>
<evidence type="ECO:0000313" key="2">
    <source>
        <dbReference type="EMBL" id="VEI63084.1"/>
    </source>
</evidence>
<reference evidence="1 4" key="2">
    <citation type="submission" date="2020-11" db="EMBL/GenBank/DDBJ databases">
        <title>Enhanced detection system for hospital associated transmission using whole genome sequencing surveillance.</title>
        <authorList>
            <person name="Harrison L.H."/>
            <person name="Van Tyne D."/>
            <person name="Marsh J.W."/>
            <person name="Griffith M.P."/>
            <person name="Snyder D.J."/>
            <person name="Cooper V.S."/>
            <person name="Mustapha M."/>
        </authorList>
    </citation>
    <scope>NUCLEOTIDE SEQUENCE [LARGE SCALE GENOMIC DNA]</scope>
    <source>
        <strain evidence="1 4">SER00230</strain>
    </source>
</reference>
<dbReference type="InterPro" id="IPR024487">
    <property type="entry name" value="CBP_BcsR"/>
</dbReference>
<sequence length="63" mass="7348">MDNQLIRTDADLSPEMPDDLQALRHAFSLPPLRYIDILQQERLMQTMARWPLLDELSKESGSH</sequence>
<dbReference type="Proteomes" id="UP000281904">
    <property type="component" value="Chromosome"/>
</dbReference>
<dbReference type="Pfam" id="PF10945">
    <property type="entry name" value="CBP_BcsR"/>
    <property type="match status" value="1"/>
</dbReference>
<evidence type="ECO:0000313" key="4">
    <source>
        <dbReference type="Proteomes" id="UP000624159"/>
    </source>
</evidence>
<dbReference type="NCBIfam" id="NF040717">
    <property type="entry name" value="BcsR_only"/>
    <property type="match status" value="1"/>
</dbReference>
<dbReference type="EMBL" id="JADULK010000006">
    <property type="protein sequence ID" value="MBH1930669.1"/>
    <property type="molecule type" value="Genomic_DNA"/>
</dbReference>
<gene>
    <name evidence="1" type="ORF">I5U13_13500</name>
    <name evidence="2" type="ORF">NCTC10036_01400</name>
</gene>
<dbReference type="AlphaFoldDB" id="A0A126VCU0"/>
<evidence type="ECO:0000313" key="1">
    <source>
        <dbReference type="EMBL" id="MBH1930669.1"/>
    </source>
</evidence>
<protein>
    <submittedName>
        <fullName evidence="2">Protein of uncharacterized function (DUF2629)</fullName>
    </submittedName>
</protein>
<proteinExistence type="predicted"/>
<keyword evidence="4" id="KW-1185">Reference proteome</keyword>
<dbReference type="RefSeq" id="WP_015344106.1">
    <property type="nucleotide sequence ID" value="NZ_CP014474.1"/>
</dbReference>
<organism evidence="2 3">
    <name type="scientific">Serratia rubidaea</name>
    <name type="common">Serratia marinorubra</name>
    <dbReference type="NCBI Taxonomy" id="61652"/>
    <lineage>
        <taxon>Bacteria</taxon>
        <taxon>Pseudomonadati</taxon>
        <taxon>Pseudomonadota</taxon>
        <taxon>Gammaproteobacteria</taxon>
        <taxon>Enterobacterales</taxon>
        <taxon>Yersiniaceae</taxon>
        <taxon>Serratia</taxon>
    </lineage>
</organism>
<dbReference type="KEGG" id="srz:AXX16_0412"/>
<reference evidence="2 3" key="1">
    <citation type="submission" date="2018-12" db="EMBL/GenBank/DDBJ databases">
        <authorList>
            <consortium name="Pathogen Informatics"/>
        </authorList>
    </citation>
    <scope>NUCLEOTIDE SEQUENCE [LARGE SCALE GENOMIC DNA]</scope>
    <source>
        <strain evidence="2 3">NCTC10036</strain>
    </source>
</reference>